<proteinExistence type="predicted"/>
<dbReference type="InterPro" id="IPR038678">
    <property type="entry name" value="Spondin_N_sf"/>
</dbReference>
<sequence length="161" mass="18003">MELFVSVTVQSDSVGIVPRKFTRFLISAEPESEDDAAESGIFDLQDETLSRYSETCSNAVVETSKVVKEKISVAWISPSEGSGCIFIRATILETPDTWYMDDQNLGIKICQDSKAEADDQGQVLEKCYACEEAKYEVTFEGLWSRNTHPKARESLSNKIDK</sequence>
<dbReference type="InterPro" id="IPR002861">
    <property type="entry name" value="Reeler_dom"/>
</dbReference>
<evidence type="ECO:0000313" key="4">
    <source>
        <dbReference type="EMBL" id="KAK1130239.1"/>
    </source>
</evidence>
<dbReference type="AlphaFoldDB" id="A0AA40KRI9"/>
<keyword evidence="1" id="KW-0677">Repeat</keyword>
<dbReference type="PROSITE" id="PS51020">
    <property type="entry name" value="SPONDIN"/>
    <property type="match status" value="1"/>
</dbReference>
<evidence type="ECO:0000259" key="2">
    <source>
        <dbReference type="PROSITE" id="PS51019"/>
    </source>
</evidence>
<dbReference type="Proteomes" id="UP001177670">
    <property type="component" value="Unassembled WGS sequence"/>
</dbReference>
<evidence type="ECO:0008006" key="6">
    <source>
        <dbReference type="Google" id="ProtNLM"/>
    </source>
</evidence>
<dbReference type="InterPro" id="IPR042307">
    <property type="entry name" value="Reeler_sf"/>
</dbReference>
<protein>
    <recommendedName>
        <fullName evidence="6">Reelin domain-containing protein</fullName>
    </recommendedName>
</protein>
<dbReference type="GO" id="GO:0007155">
    <property type="term" value="P:cell adhesion"/>
    <property type="evidence" value="ECO:0007669"/>
    <property type="project" value="TreeGrafter"/>
</dbReference>
<feature type="domain" description="Spondin" evidence="3">
    <location>
        <begin position="123"/>
        <end position="161"/>
    </location>
</feature>
<dbReference type="Pfam" id="PF02014">
    <property type="entry name" value="Reeler"/>
    <property type="match status" value="1"/>
</dbReference>
<organism evidence="4 5">
    <name type="scientific">Melipona bicolor</name>
    <dbReference type="NCBI Taxonomy" id="60889"/>
    <lineage>
        <taxon>Eukaryota</taxon>
        <taxon>Metazoa</taxon>
        <taxon>Ecdysozoa</taxon>
        <taxon>Arthropoda</taxon>
        <taxon>Hexapoda</taxon>
        <taxon>Insecta</taxon>
        <taxon>Pterygota</taxon>
        <taxon>Neoptera</taxon>
        <taxon>Endopterygota</taxon>
        <taxon>Hymenoptera</taxon>
        <taxon>Apocrita</taxon>
        <taxon>Aculeata</taxon>
        <taxon>Apoidea</taxon>
        <taxon>Anthophila</taxon>
        <taxon>Apidae</taxon>
        <taxon>Melipona</taxon>
    </lineage>
</organism>
<dbReference type="CDD" id="cd08544">
    <property type="entry name" value="Reeler"/>
    <property type="match status" value="1"/>
</dbReference>
<dbReference type="InterPro" id="IPR051418">
    <property type="entry name" value="Spondin/Thrombospondin_T1"/>
</dbReference>
<name>A0AA40KRI9_9HYME</name>
<comment type="caution">
    <text evidence="4">The sequence shown here is derived from an EMBL/GenBank/DDBJ whole genome shotgun (WGS) entry which is preliminary data.</text>
</comment>
<dbReference type="GO" id="GO:0031012">
    <property type="term" value="C:extracellular matrix"/>
    <property type="evidence" value="ECO:0007669"/>
    <property type="project" value="TreeGrafter"/>
</dbReference>
<dbReference type="InterPro" id="IPR009465">
    <property type="entry name" value="Spondin_N"/>
</dbReference>
<evidence type="ECO:0000313" key="5">
    <source>
        <dbReference type="Proteomes" id="UP001177670"/>
    </source>
</evidence>
<keyword evidence="5" id="KW-1185">Reference proteome</keyword>
<dbReference type="EMBL" id="JAHYIQ010000007">
    <property type="protein sequence ID" value="KAK1130239.1"/>
    <property type="molecule type" value="Genomic_DNA"/>
</dbReference>
<evidence type="ECO:0000256" key="1">
    <source>
        <dbReference type="ARBA" id="ARBA00022737"/>
    </source>
</evidence>
<evidence type="ECO:0000259" key="3">
    <source>
        <dbReference type="PROSITE" id="PS51020"/>
    </source>
</evidence>
<dbReference type="PANTHER" id="PTHR11311">
    <property type="entry name" value="SPONDIN"/>
    <property type="match status" value="1"/>
</dbReference>
<dbReference type="PROSITE" id="PS51019">
    <property type="entry name" value="REELIN"/>
    <property type="match status" value="1"/>
</dbReference>
<gene>
    <name evidence="4" type="ORF">K0M31_018378</name>
</gene>
<dbReference type="Gene3D" id="2.60.40.2130">
    <property type="entry name" value="F-spondin domain"/>
    <property type="match status" value="1"/>
</dbReference>
<accession>A0AA40KRI9</accession>
<dbReference type="PANTHER" id="PTHR11311:SF16">
    <property type="entry name" value="SPONDIN-1"/>
    <property type="match status" value="1"/>
</dbReference>
<reference evidence="4" key="1">
    <citation type="submission" date="2021-10" db="EMBL/GenBank/DDBJ databases">
        <title>Melipona bicolor Genome sequencing and assembly.</title>
        <authorList>
            <person name="Araujo N.S."/>
            <person name="Arias M.C."/>
        </authorList>
    </citation>
    <scope>NUCLEOTIDE SEQUENCE</scope>
    <source>
        <strain evidence="4">USP_2M_L1-L4_2017</strain>
        <tissue evidence="4">Whole body</tissue>
    </source>
</reference>
<dbReference type="Gene3D" id="2.60.40.4060">
    <property type="entry name" value="Reeler domain"/>
    <property type="match status" value="1"/>
</dbReference>
<feature type="domain" description="Reelin" evidence="2">
    <location>
        <begin position="1"/>
        <end position="122"/>
    </location>
</feature>